<dbReference type="OrthoDB" id="10433414at2759"/>
<dbReference type="RefSeq" id="XP_024744141.1">
    <property type="nucleotide sequence ID" value="XM_024886245.1"/>
</dbReference>
<feature type="chain" id="PRO_5014448532" description="Hydrophobin" evidence="1">
    <location>
        <begin position="19"/>
        <end position="157"/>
    </location>
</feature>
<keyword evidence="3" id="KW-1185">Reference proteome</keyword>
<dbReference type="AlphaFoldDB" id="A0A2J6TW58"/>
<dbReference type="EMBL" id="KZ613740">
    <property type="protein sequence ID" value="PMD67237.1"/>
    <property type="molecule type" value="Genomic_DNA"/>
</dbReference>
<proteinExistence type="predicted"/>
<sequence length="157" mass="16289">MHFSKVFALLSLAAVSTALPNSNPYNPSSQPVFNCNTNVAQQACCQNEQDFNKDHAGVAPKLKSALNAPTSNNGGGLLGGLLGGIFPNLLAGSLDNLVANIPTNIPIGLECSLEFDNCNARPTCCNFGTQADTQENAGLLSGLLKLGNVNICSVDLL</sequence>
<evidence type="ECO:0000313" key="2">
    <source>
        <dbReference type="EMBL" id="PMD67237.1"/>
    </source>
</evidence>
<keyword evidence="1" id="KW-0732">Signal</keyword>
<dbReference type="Proteomes" id="UP000235371">
    <property type="component" value="Unassembled WGS sequence"/>
</dbReference>
<feature type="signal peptide" evidence="1">
    <location>
        <begin position="1"/>
        <end position="18"/>
    </location>
</feature>
<evidence type="ECO:0000256" key="1">
    <source>
        <dbReference type="SAM" id="SignalP"/>
    </source>
</evidence>
<dbReference type="GeneID" id="36594322"/>
<organism evidence="2 3">
    <name type="scientific">Hyaloscypha bicolor E</name>
    <dbReference type="NCBI Taxonomy" id="1095630"/>
    <lineage>
        <taxon>Eukaryota</taxon>
        <taxon>Fungi</taxon>
        <taxon>Dikarya</taxon>
        <taxon>Ascomycota</taxon>
        <taxon>Pezizomycotina</taxon>
        <taxon>Leotiomycetes</taxon>
        <taxon>Helotiales</taxon>
        <taxon>Hyaloscyphaceae</taxon>
        <taxon>Hyaloscypha</taxon>
        <taxon>Hyaloscypha bicolor</taxon>
    </lineage>
</organism>
<dbReference type="InParanoid" id="A0A2J6TW58"/>
<accession>A0A2J6TW58</accession>
<protein>
    <recommendedName>
        <fullName evidence="4">Hydrophobin</fullName>
    </recommendedName>
</protein>
<name>A0A2J6TW58_9HELO</name>
<evidence type="ECO:0000313" key="3">
    <source>
        <dbReference type="Proteomes" id="UP000235371"/>
    </source>
</evidence>
<gene>
    <name evidence="2" type="ORF">K444DRAFT_658327</name>
</gene>
<reference evidence="2 3" key="1">
    <citation type="submission" date="2016-04" db="EMBL/GenBank/DDBJ databases">
        <title>A degradative enzymes factory behind the ericoid mycorrhizal symbiosis.</title>
        <authorList>
            <consortium name="DOE Joint Genome Institute"/>
            <person name="Martino E."/>
            <person name="Morin E."/>
            <person name="Grelet G."/>
            <person name="Kuo A."/>
            <person name="Kohler A."/>
            <person name="Daghino S."/>
            <person name="Barry K."/>
            <person name="Choi C."/>
            <person name="Cichocki N."/>
            <person name="Clum A."/>
            <person name="Copeland A."/>
            <person name="Hainaut M."/>
            <person name="Haridas S."/>
            <person name="Labutti K."/>
            <person name="Lindquist E."/>
            <person name="Lipzen A."/>
            <person name="Khouja H.-R."/>
            <person name="Murat C."/>
            <person name="Ohm R."/>
            <person name="Olson A."/>
            <person name="Spatafora J."/>
            <person name="Veneault-Fourrey C."/>
            <person name="Henrissat B."/>
            <person name="Grigoriev I."/>
            <person name="Martin F."/>
            <person name="Perotto S."/>
        </authorList>
    </citation>
    <scope>NUCLEOTIDE SEQUENCE [LARGE SCALE GENOMIC DNA]</scope>
    <source>
        <strain evidence="2 3">E</strain>
    </source>
</reference>
<evidence type="ECO:0008006" key="4">
    <source>
        <dbReference type="Google" id="ProtNLM"/>
    </source>
</evidence>